<organism evidence="1 2">
    <name type="scientific">Oculimacula yallundae</name>
    <dbReference type="NCBI Taxonomy" id="86028"/>
    <lineage>
        <taxon>Eukaryota</taxon>
        <taxon>Fungi</taxon>
        <taxon>Dikarya</taxon>
        <taxon>Ascomycota</taxon>
        <taxon>Pezizomycotina</taxon>
        <taxon>Leotiomycetes</taxon>
        <taxon>Helotiales</taxon>
        <taxon>Ploettnerulaceae</taxon>
        <taxon>Oculimacula</taxon>
    </lineage>
</organism>
<evidence type="ECO:0000313" key="1">
    <source>
        <dbReference type="EMBL" id="KAL2061996.1"/>
    </source>
</evidence>
<keyword evidence="2" id="KW-1185">Reference proteome</keyword>
<dbReference type="EMBL" id="JAZHXI010000018">
    <property type="protein sequence ID" value="KAL2061996.1"/>
    <property type="molecule type" value="Genomic_DNA"/>
</dbReference>
<evidence type="ECO:0000313" key="2">
    <source>
        <dbReference type="Proteomes" id="UP001595075"/>
    </source>
</evidence>
<dbReference type="Proteomes" id="UP001595075">
    <property type="component" value="Unassembled WGS sequence"/>
</dbReference>
<sequence length="12" mass="1359">MAAKKEVNIELL</sequence>
<proteinExistence type="predicted"/>
<protein>
    <submittedName>
        <fullName evidence="1">Uncharacterized protein</fullName>
    </submittedName>
</protein>
<comment type="caution">
    <text evidence="1">The sequence shown here is derived from an EMBL/GenBank/DDBJ whole genome shotgun (WGS) entry which is preliminary data.</text>
</comment>
<reference evidence="1 2" key="1">
    <citation type="journal article" date="2024" name="Commun. Biol.">
        <title>Comparative genomic analysis of thermophilic fungi reveals convergent evolutionary adaptations and gene losses.</title>
        <authorList>
            <person name="Steindorff A.S."/>
            <person name="Aguilar-Pontes M.V."/>
            <person name="Robinson A.J."/>
            <person name="Andreopoulos B."/>
            <person name="LaButti K."/>
            <person name="Kuo A."/>
            <person name="Mondo S."/>
            <person name="Riley R."/>
            <person name="Otillar R."/>
            <person name="Haridas S."/>
            <person name="Lipzen A."/>
            <person name="Grimwood J."/>
            <person name="Schmutz J."/>
            <person name="Clum A."/>
            <person name="Reid I.D."/>
            <person name="Moisan M.C."/>
            <person name="Butler G."/>
            <person name="Nguyen T.T.M."/>
            <person name="Dewar K."/>
            <person name="Conant G."/>
            <person name="Drula E."/>
            <person name="Henrissat B."/>
            <person name="Hansel C."/>
            <person name="Singer S."/>
            <person name="Hutchinson M.I."/>
            <person name="de Vries R.P."/>
            <person name="Natvig D.O."/>
            <person name="Powell A.J."/>
            <person name="Tsang A."/>
            <person name="Grigoriev I.V."/>
        </authorList>
    </citation>
    <scope>NUCLEOTIDE SEQUENCE [LARGE SCALE GENOMIC DNA]</scope>
    <source>
        <strain evidence="1 2">CBS 494.80</strain>
    </source>
</reference>
<accession>A0ABR4BXY2</accession>
<gene>
    <name evidence="1" type="ORF">VTL71DRAFT_7376</name>
</gene>
<name>A0ABR4BXY2_9HELO</name>